<feature type="domain" description="DUF985" evidence="1">
    <location>
        <begin position="9"/>
        <end position="167"/>
    </location>
</feature>
<dbReference type="Gene3D" id="2.60.120.10">
    <property type="entry name" value="Jelly Rolls"/>
    <property type="match status" value="1"/>
</dbReference>
<dbReference type="EMBL" id="JBBWWR010000001">
    <property type="protein sequence ID" value="KAK8971356.1"/>
    <property type="molecule type" value="Genomic_DNA"/>
</dbReference>
<evidence type="ECO:0000313" key="3">
    <source>
        <dbReference type="Proteomes" id="UP001412067"/>
    </source>
</evidence>
<sequence>MSSVRKASEVAALLHLKPHPDGGFYSETLRDTSIILPKSQLPPSYKVDHPISSAIYFLLPSGSKSYLHRLPCAESFHFYLGEPHTVFELHENGEIRLTILGQDLEAGHRLQHIVLPNVWFCSFPTLDLQLSSPDGSALSKAPDRDPELYYSLVGVTCAPAFQFEDSENATFDEMIAIAPKAAPFLKYLVRS</sequence>
<dbReference type="Proteomes" id="UP001412067">
    <property type="component" value="Unassembled WGS sequence"/>
</dbReference>
<organism evidence="2 3">
    <name type="scientific">Platanthera guangdongensis</name>
    <dbReference type="NCBI Taxonomy" id="2320717"/>
    <lineage>
        <taxon>Eukaryota</taxon>
        <taxon>Viridiplantae</taxon>
        <taxon>Streptophyta</taxon>
        <taxon>Embryophyta</taxon>
        <taxon>Tracheophyta</taxon>
        <taxon>Spermatophyta</taxon>
        <taxon>Magnoliopsida</taxon>
        <taxon>Liliopsida</taxon>
        <taxon>Asparagales</taxon>
        <taxon>Orchidaceae</taxon>
        <taxon>Orchidoideae</taxon>
        <taxon>Orchideae</taxon>
        <taxon>Orchidinae</taxon>
        <taxon>Platanthera</taxon>
    </lineage>
</organism>
<dbReference type="InterPro" id="IPR009327">
    <property type="entry name" value="Cupin_DUF985"/>
</dbReference>
<dbReference type="InterPro" id="IPR014710">
    <property type="entry name" value="RmlC-like_jellyroll"/>
</dbReference>
<gene>
    <name evidence="2" type="ORF">KSP40_PGU013912</name>
</gene>
<name>A0ABR2N5H8_9ASPA</name>
<reference evidence="2 3" key="1">
    <citation type="journal article" date="2022" name="Nat. Plants">
        <title>Genomes of leafy and leafless Platanthera orchids illuminate the evolution of mycoheterotrophy.</title>
        <authorList>
            <person name="Li M.H."/>
            <person name="Liu K.W."/>
            <person name="Li Z."/>
            <person name="Lu H.C."/>
            <person name="Ye Q.L."/>
            <person name="Zhang D."/>
            <person name="Wang J.Y."/>
            <person name="Li Y.F."/>
            <person name="Zhong Z.M."/>
            <person name="Liu X."/>
            <person name="Yu X."/>
            <person name="Liu D.K."/>
            <person name="Tu X.D."/>
            <person name="Liu B."/>
            <person name="Hao Y."/>
            <person name="Liao X.Y."/>
            <person name="Jiang Y.T."/>
            <person name="Sun W.H."/>
            <person name="Chen J."/>
            <person name="Chen Y.Q."/>
            <person name="Ai Y."/>
            <person name="Zhai J.W."/>
            <person name="Wu S.S."/>
            <person name="Zhou Z."/>
            <person name="Hsiao Y.Y."/>
            <person name="Wu W.L."/>
            <person name="Chen Y.Y."/>
            <person name="Lin Y.F."/>
            <person name="Hsu J.L."/>
            <person name="Li C.Y."/>
            <person name="Wang Z.W."/>
            <person name="Zhao X."/>
            <person name="Zhong W.Y."/>
            <person name="Ma X.K."/>
            <person name="Ma L."/>
            <person name="Huang J."/>
            <person name="Chen G.Z."/>
            <person name="Huang M.Z."/>
            <person name="Huang L."/>
            <person name="Peng D.H."/>
            <person name="Luo Y.B."/>
            <person name="Zou S.Q."/>
            <person name="Chen S.P."/>
            <person name="Lan S."/>
            <person name="Tsai W.C."/>
            <person name="Van de Peer Y."/>
            <person name="Liu Z.J."/>
        </authorList>
    </citation>
    <scope>NUCLEOTIDE SEQUENCE [LARGE SCALE GENOMIC DNA]</scope>
    <source>
        <strain evidence="2">Lor288</strain>
    </source>
</reference>
<evidence type="ECO:0000313" key="2">
    <source>
        <dbReference type="EMBL" id="KAK8971356.1"/>
    </source>
</evidence>
<protein>
    <recommendedName>
        <fullName evidence="1">DUF985 domain-containing protein</fullName>
    </recommendedName>
</protein>
<dbReference type="Pfam" id="PF06172">
    <property type="entry name" value="Cupin_5"/>
    <property type="match status" value="1"/>
</dbReference>
<dbReference type="CDD" id="cd06121">
    <property type="entry name" value="cupin_YML079wp"/>
    <property type="match status" value="1"/>
</dbReference>
<accession>A0ABR2N5H8</accession>
<comment type="caution">
    <text evidence="2">The sequence shown here is derived from an EMBL/GenBank/DDBJ whole genome shotgun (WGS) entry which is preliminary data.</text>
</comment>
<dbReference type="PANTHER" id="PTHR33387:SF3">
    <property type="entry name" value="DUF985 DOMAIN-CONTAINING PROTEIN"/>
    <property type="match status" value="1"/>
</dbReference>
<dbReference type="InterPro" id="IPR011051">
    <property type="entry name" value="RmlC_Cupin_sf"/>
</dbReference>
<dbReference type="SUPFAM" id="SSF51182">
    <property type="entry name" value="RmlC-like cupins"/>
    <property type="match status" value="1"/>
</dbReference>
<dbReference type="InterPro" id="IPR039935">
    <property type="entry name" value="YML079W-like"/>
</dbReference>
<keyword evidence="3" id="KW-1185">Reference proteome</keyword>
<evidence type="ECO:0000259" key="1">
    <source>
        <dbReference type="Pfam" id="PF06172"/>
    </source>
</evidence>
<proteinExistence type="predicted"/>
<dbReference type="PANTHER" id="PTHR33387">
    <property type="entry name" value="RMLC-LIKE JELLY ROLL FOLD PROTEIN"/>
    <property type="match status" value="1"/>
</dbReference>